<sequence length="51" mass="5586">MGDWGVSESVFLCITAIAVAGVLYAIVVNLKELGSRGRIDRRDDDSDDHFC</sequence>
<protein>
    <submittedName>
        <fullName evidence="2">Uncharacterized protein</fullName>
    </submittedName>
</protein>
<keyword evidence="1" id="KW-1133">Transmembrane helix</keyword>
<dbReference type="RefSeq" id="WP_013708587.1">
    <property type="nucleotide sequence ID" value="NC_015389.1"/>
</dbReference>
<name>F2NBN5_CORGP</name>
<evidence type="ECO:0000256" key="1">
    <source>
        <dbReference type="SAM" id="Phobius"/>
    </source>
</evidence>
<keyword evidence="1" id="KW-0812">Transmembrane</keyword>
<accession>F2NBN5</accession>
<dbReference type="AlphaFoldDB" id="F2NBN5"/>
<keyword evidence="3" id="KW-1185">Reference proteome</keyword>
<reference evidence="3" key="1">
    <citation type="journal article" date="2013" name="Stand. Genomic Sci.">
        <title>Complete genome sequence of Coriobacterium glomerans type strain (PW2(T)) from the midgut of Pyrrhocoris apterus L. (red soldier bug).</title>
        <authorList>
            <person name="Stackebrandt E."/>
            <person name="Zeytun A."/>
            <person name="Lapidus A."/>
            <person name="Nolan M."/>
            <person name="Lucas S."/>
            <person name="Hammon N."/>
            <person name="Deshpande S."/>
            <person name="Cheng J.F."/>
            <person name="Tapia R."/>
            <person name="Goodwin L.A."/>
            <person name="Pitluck S."/>
            <person name="Liolios K."/>
            <person name="Pagani I."/>
            <person name="Ivanova N."/>
            <person name="Mavromatis K."/>
            <person name="Mikhailova N."/>
            <person name="Huntemann M."/>
            <person name="Pati A."/>
            <person name="Chen A."/>
            <person name="Palaniappan K."/>
            <person name="Chang Y.J."/>
            <person name="Land M."/>
            <person name="Hauser L."/>
            <person name="Rohde M."/>
            <person name="Pukall R."/>
            <person name="Goker M."/>
            <person name="Detter J.C."/>
            <person name="Woyke T."/>
            <person name="Bristow J."/>
            <person name="Eisen J.A."/>
            <person name="Markowitz V."/>
            <person name="Hugenholtz P."/>
            <person name="Kyrpides N.C."/>
            <person name="Klenk H.P."/>
        </authorList>
    </citation>
    <scope>NUCLEOTIDE SEQUENCE</scope>
    <source>
        <strain evidence="3">ATCC 49209 / DSM 20642 / JCM 10262 / PW2</strain>
    </source>
</reference>
<evidence type="ECO:0000313" key="2">
    <source>
        <dbReference type="EMBL" id="AEB06844.1"/>
    </source>
</evidence>
<proteinExistence type="predicted"/>
<dbReference type="EMBL" id="CP002628">
    <property type="protein sequence ID" value="AEB06844.1"/>
    <property type="molecule type" value="Genomic_DNA"/>
</dbReference>
<keyword evidence="1" id="KW-0472">Membrane</keyword>
<dbReference type="Proteomes" id="UP000006851">
    <property type="component" value="Chromosome"/>
</dbReference>
<dbReference type="HOGENOM" id="CLU_3097833_0_0_11"/>
<feature type="transmembrane region" description="Helical" evidence="1">
    <location>
        <begin position="6"/>
        <end position="28"/>
    </location>
</feature>
<dbReference type="KEGG" id="cgo:Corgl_0730"/>
<evidence type="ECO:0000313" key="3">
    <source>
        <dbReference type="Proteomes" id="UP000006851"/>
    </source>
</evidence>
<organism evidence="2 3">
    <name type="scientific">Coriobacterium glomerans (strain ATCC 49209 / DSM 20642 / JCM 10262 / PW2)</name>
    <dbReference type="NCBI Taxonomy" id="700015"/>
    <lineage>
        <taxon>Bacteria</taxon>
        <taxon>Bacillati</taxon>
        <taxon>Actinomycetota</taxon>
        <taxon>Coriobacteriia</taxon>
        <taxon>Coriobacteriales</taxon>
        <taxon>Coriobacteriaceae</taxon>
        <taxon>Coriobacterium</taxon>
    </lineage>
</organism>
<gene>
    <name evidence="2" type="ordered locus">Corgl_0730</name>
</gene>